<accession>A0ABQ6K733</accession>
<gene>
    <name evidence="2" type="ORF">GCM10025881_32870</name>
</gene>
<protein>
    <submittedName>
        <fullName evidence="2">Uncharacterized protein</fullName>
    </submittedName>
</protein>
<evidence type="ECO:0000313" key="3">
    <source>
        <dbReference type="Proteomes" id="UP001157034"/>
    </source>
</evidence>
<feature type="region of interest" description="Disordered" evidence="1">
    <location>
        <begin position="1"/>
        <end position="46"/>
    </location>
</feature>
<organism evidence="2 3">
    <name type="scientific">Pseudolysinimonas kribbensis</name>
    <dbReference type="NCBI Taxonomy" id="433641"/>
    <lineage>
        <taxon>Bacteria</taxon>
        <taxon>Bacillati</taxon>
        <taxon>Actinomycetota</taxon>
        <taxon>Actinomycetes</taxon>
        <taxon>Micrococcales</taxon>
        <taxon>Microbacteriaceae</taxon>
        <taxon>Pseudolysinimonas</taxon>
    </lineage>
</organism>
<feature type="compositionally biased region" description="Basic and acidic residues" evidence="1">
    <location>
        <begin position="66"/>
        <end position="78"/>
    </location>
</feature>
<feature type="region of interest" description="Disordered" evidence="1">
    <location>
        <begin position="66"/>
        <end position="89"/>
    </location>
</feature>
<evidence type="ECO:0000256" key="1">
    <source>
        <dbReference type="SAM" id="MobiDB-lite"/>
    </source>
</evidence>
<keyword evidence="3" id="KW-1185">Reference proteome</keyword>
<reference evidence="3" key="1">
    <citation type="journal article" date="2019" name="Int. J. Syst. Evol. Microbiol.">
        <title>The Global Catalogue of Microorganisms (GCM) 10K type strain sequencing project: providing services to taxonomists for standard genome sequencing and annotation.</title>
        <authorList>
            <consortium name="The Broad Institute Genomics Platform"/>
            <consortium name="The Broad Institute Genome Sequencing Center for Infectious Disease"/>
            <person name="Wu L."/>
            <person name="Ma J."/>
        </authorList>
    </citation>
    <scope>NUCLEOTIDE SEQUENCE [LARGE SCALE GENOMIC DNA]</scope>
    <source>
        <strain evidence="3">NBRC 108894</strain>
    </source>
</reference>
<sequence length="89" mass="9863">MTMSSMQRRAAPPPNADLPPYPEHHAASSISQQMATRAAHWGQTARGLRDEIAATEEALVAALDEQERREANRTRLREALNASTDRGLR</sequence>
<feature type="compositionally biased region" description="Pro residues" evidence="1">
    <location>
        <begin position="11"/>
        <end position="21"/>
    </location>
</feature>
<proteinExistence type="predicted"/>
<dbReference type="Proteomes" id="UP001157034">
    <property type="component" value="Unassembled WGS sequence"/>
</dbReference>
<evidence type="ECO:0000313" key="2">
    <source>
        <dbReference type="EMBL" id="GMA96463.1"/>
    </source>
</evidence>
<comment type="caution">
    <text evidence="2">The sequence shown here is derived from an EMBL/GenBank/DDBJ whole genome shotgun (WGS) entry which is preliminary data.</text>
</comment>
<name>A0ABQ6K733_9MICO</name>
<dbReference type="EMBL" id="BSVB01000001">
    <property type="protein sequence ID" value="GMA96463.1"/>
    <property type="molecule type" value="Genomic_DNA"/>
</dbReference>
<dbReference type="RefSeq" id="WP_284255030.1">
    <property type="nucleotide sequence ID" value="NZ_BAAAQO010000004.1"/>
</dbReference>